<evidence type="ECO:0000313" key="2">
    <source>
        <dbReference type="EMBL" id="KAK9290478.1"/>
    </source>
</evidence>
<dbReference type="GO" id="GO:0000976">
    <property type="term" value="F:transcription cis-regulatory region binding"/>
    <property type="evidence" value="ECO:0007669"/>
    <property type="project" value="TreeGrafter"/>
</dbReference>
<gene>
    <name evidence="2" type="ORF">L1049_008648</name>
</gene>
<evidence type="ECO:0000256" key="1">
    <source>
        <dbReference type="ARBA" id="ARBA00024343"/>
    </source>
</evidence>
<sequence>MARDAALAYDAAARKLYGLNAKLNLTELCVQPHFPNDTQVGNQAEMERKIESACSSSRSSPLVRANDVTPLYYDNKPIMGEDVDDQEGEFVENEEKFGENEEGSDGPWGNLKLNLPKFDQSIWAEAAMTTDFPIMEDPGIFASNFVEGNGWELKSLVE</sequence>
<dbReference type="Proteomes" id="UP001415857">
    <property type="component" value="Unassembled WGS sequence"/>
</dbReference>
<dbReference type="GO" id="GO:0005634">
    <property type="term" value="C:nucleus"/>
    <property type="evidence" value="ECO:0007669"/>
    <property type="project" value="TreeGrafter"/>
</dbReference>
<dbReference type="GO" id="GO:0045893">
    <property type="term" value="P:positive regulation of DNA-templated transcription"/>
    <property type="evidence" value="ECO:0007669"/>
    <property type="project" value="TreeGrafter"/>
</dbReference>
<name>A0AAP0S3V4_LIQFO</name>
<dbReference type="GO" id="GO:0006950">
    <property type="term" value="P:response to stress"/>
    <property type="evidence" value="ECO:0007669"/>
    <property type="project" value="TreeGrafter"/>
</dbReference>
<comment type="similarity">
    <text evidence="1">Belongs to the AP2/ERF transcription factor family. ERF subfamily.</text>
</comment>
<dbReference type="PANTHER" id="PTHR31241:SF76">
    <property type="entry name" value="DEHYDRATION-RESPONSIVE ELEMENT-BINDING PROTEIN 2D-LIKE"/>
    <property type="match status" value="1"/>
</dbReference>
<dbReference type="PANTHER" id="PTHR31241">
    <property type="entry name" value="DEHYDRATION-RESPONSIVE ELEMENT-BINDING PROTEIN 2C"/>
    <property type="match status" value="1"/>
</dbReference>
<dbReference type="EMBL" id="JBBPBK010000002">
    <property type="protein sequence ID" value="KAK9290478.1"/>
    <property type="molecule type" value="Genomic_DNA"/>
</dbReference>
<evidence type="ECO:0008006" key="4">
    <source>
        <dbReference type="Google" id="ProtNLM"/>
    </source>
</evidence>
<accession>A0AAP0S3V4</accession>
<organism evidence="2 3">
    <name type="scientific">Liquidambar formosana</name>
    <name type="common">Formosan gum</name>
    <dbReference type="NCBI Taxonomy" id="63359"/>
    <lineage>
        <taxon>Eukaryota</taxon>
        <taxon>Viridiplantae</taxon>
        <taxon>Streptophyta</taxon>
        <taxon>Embryophyta</taxon>
        <taxon>Tracheophyta</taxon>
        <taxon>Spermatophyta</taxon>
        <taxon>Magnoliopsida</taxon>
        <taxon>eudicotyledons</taxon>
        <taxon>Gunneridae</taxon>
        <taxon>Pentapetalae</taxon>
        <taxon>Saxifragales</taxon>
        <taxon>Altingiaceae</taxon>
        <taxon>Liquidambar</taxon>
    </lineage>
</organism>
<proteinExistence type="inferred from homology"/>
<reference evidence="2 3" key="1">
    <citation type="journal article" date="2024" name="Plant J.">
        <title>Genome sequences and population genomics reveal climatic adaptation and genomic divergence between two closely related sweetgum species.</title>
        <authorList>
            <person name="Xu W.Q."/>
            <person name="Ren C.Q."/>
            <person name="Zhang X.Y."/>
            <person name="Comes H.P."/>
            <person name="Liu X.H."/>
            <person name="Li Y.G."/>
            <person name="Kettle C.J."/>
            <person name="Jalonen R."/>
            <person name="Gaisberger H."/>
            <person name="Ma Y.Z."/>
            <person name="Qiu Y.X."/>
        </authorList>
    </citation>
    <scope>NUCLEOTIDE SEQUENCE [LARGE SCALE GENOMIC DNA]</scope>
    <source>
        <strain evidence="2">Hangzhou</strain>
    </source>
</reference>
<dbReference type="GO" id="GO:0003700">
    <property type="term" value="F:DNA-binding transcription factor activity"/>
    <property type="evidence" value="ECO:0007669"/>
    <property type="project" value="TreeGrafter"/>
</dbReference>
<dbReference type="AlphaFoldDB" id="A0AAP0S3V4"/>
<protein>
    <recommendedName>
        <fullName evidence="4">AP2/ERF domain-containing protein</fullName>
    </recommendedName>
</protein>
<evidence type="ECO:0000313" key="3">
    <source>
        <dbReference type="Proteomes" id="UP001415857"/>
    </source>
</evidence>
<keyword evidence="3" id="KW-1185">Reference proteome</keyword>
<comment type="caution">
    <text evidence="2">The sequence shown here is derived from an EMBL/GenBank/DDBJ whole genome shotgun (WGS) entry which is preliminary data.</text>
</comment>